<dbReference type="EMBL" id="JACJQU010000001">
    <property type="protein sequence ID" value="MBD2291977.1"/>
    <property type="molecule type" value="Genomic_DNA"/>
</dbReference>
<evidence type="ECO:0000313" key="1">
    <source>
        <dbReference type="EMBL" id="MBD2291977.1"/>
    </source>
</evidence>
<comment type="caution">
    <text evidence="1">The sequence shown here is derived from an EMBL/GenBank/DDBJ whole genome shotgun (WGS) entry which is preliminary data.</text>
</comment>
<dbReference type="RefSeq" id="WP_190555993.1">
    <property type="nucleotide sequence ID" value="NZ_JACJQU010000001.1"/>
</dbReference>
<dbReference type="Proteomes" id="UP000662185">
    <property type="component" value="Unassembled WGS sequence"/>
</dbReference>
<protein>
    <submittedName>
        <fullName evidence="1">Uncharacterized protein</fullName>
    </submittedName>
</protein>
<keyword evidence="2" id="KW-1185">Reference proteome</keyword>
<proteinExistence type="predicted"/>
<name>A0A926WD00_9NOST</name>
<reference evidence="2" key="1">
    <citation type="journal article" date="2020" name="ISME J.">
        <title>Comparative genomics reveals insights into cyanobacterial evolution and habitat adaptation.</title>
        <authorList>
            <person name="Chen M.Y."/>
            <person name="Teng W.K."/>
            <person name="Zhao L."/>
            <person name="Hu C.X."/>
            <person name="Zhou Y.K."/>
            <person name="Han B.P."/>
            <person name="Song L.R."/>
            <person name="Shu W.S."/>
        </authorList>
    </citation>
    <scope>NUCLEOTIDE SEQUENCE [LARGE SCALE GENOMIC DNA]</scope>
    <source>
        <strain evidence="2">FACHB-251</strain>
    </source>
</reference>
<sequence length="103" mass="12201">MVETFRRNVSTRVSNHAHLITGDVYYSELIYSDRSFNLTESDRSFLKIVEGDYLQTGKVVTIRPLRKYGRDVPAERLYKGFKPRTFNYRRCLLFGTHTQRSLF</sequence>
<evidence type="ECO:0000313" key="2">
    <source>
        <dbReference type="Proteomes" id="UP000662185"/>
    </source>
</evidence>
<gene>
    <name evidence="1" type="ORF">H6G06_00405</name>
</gene>
<organism evidence="1 2">
    <name type="scientific">Anabaena sphaerica FACHB-251</name>
    <dbReference type="NCBI Taxonomy" id="2692883"/>
    <lineage>
        <taxon>Bacteria</taxon>
        <taxon>Bacillati</taxon>
        <taxon>Cyanobacteriota</taxon>
        <taxon>Cyanophyceae</taxon>
        <taxon>Nostocales</taxon>
        <taxon>Nostocaceae</taxon>
        <taxon>Anabaena</taxon>
    </lineage>
</organism>
<dbReference type="AlphaFoldDB" id="A0A926WD00"/>
<accession>A0A926WD00</accession>